<protein>
    <recommendedName>
        <fullName evidence="2">histidine kinase</fullName>
        <ecNumber evidence="2">2.7.13.3</ecNumber>
    </recommendedName>
</protein>
<keyword evidence="5 10" id="KW-0418">Kinase</keyword>
<keyword evidence="8" id="KW-0472">Membrane</keyword>
<feature type="region of interest" description="Disordered" evidence="7">
    <location>
        <begin position="100"/>
        <end position="121"/>
    </location>
</feature>
<evidence type="ECO:0000256" key="5">
    <source>
        <dbReference type="ARBA" id="ARBA00022777"/>
    </source>
</evidence>
<accession>D2VDJ6</accession>
<organism evidence="11">
    <name type="scientific">Naegleria gruberi</name>
    <name type="common">Amoeba</name>
    <dbReference type="NCBI Taxonomy" id="5762"/>
    <lineage>
        <taxon>Eukaryota</taxon>
        <taxon>Discoba</taxon>
        <taxon>Heterolobosea</taxon>
        <taxon>Tetramitia</taxon>
        <taxon>Eutetramitia</taxon>
        <taxon>Vahlkampfiidae</taxon>
        <taxon>Naegleria</taxon>
    </lineage>
</organism>
<dbReference type="PRINTS" id="PR00344">
    <property type="entry name" value="BCTRLSENSOR"/>
</dbReference>
<dbReference type="InParanoid" id="D2VDJ6"/>
<keyword evidence="6" id="KW-0902">Two-component regulatory system</keyword>
<dbReference type="SMART" id="SM00388">
    <property type="entry name" value="HisKA"/>
    <property type="match status" value="1"/>
</dbReference>
<dbReference type="SMART" id="SM00387">
    <property type="entry name" value="HATPase_c"/>
    <property type="match status" value="1"/>
</dbReference>
<dbReference type="InterPro" id="IPR004358">
    <property type="entry name" value="Sig_transdc_His_kin-like_C"/>
</dbReference>
<gene>
    <name evidence="10" type="ORF">NAEGRDRAFT_57849</name>
</gene>
<evidence type="ECO:0000313" key="10">
    <source>
        <dbReference type="EMBL" id="EFC45246.1"/>
    </source>
</evidence>
<evidence type="ECO:0000256" key="3">
    <source>
        <dbReference type="ARBA" id="ARBA00022553"/>
    </source>
</evidence>
<keyword evidence="3" id="KW-0597">Phosphoprotein</keyword>
<dbReference type="InterPro" id="IPR036890">
    <property type="entry name" value="HATPase_C_sf"/>
</dbReference>
<dbReference type="PANTHER" id="PTHR43711">
    <property type="entry name" value="TWO-COMPONENT HISTIDINE KINASE"/>
    <property type="match status" value="1"/>
</dbReference>
<dbReference type="SUPFAM" id="SSF47384">
    <property type="entry name" value="Homodimeric domain of signal transducing histidine kinase"/>
    <property type="match status" value="1"/>
</dbReference>
<feature type="transmembrane region" description="Helical" evidence="8">
    <location>
        <begin position="430"/>
        <end position="449"/>
    </location>
</feature>
<evidence type="ECO:0000259" key="9">
    <source>
        <dbReference type="PROSITE" id="PS50109"/>
    </source>
</evidence>
<dbReference type="Gene3D" id="3.30.565.10">
    <property type="entry name" value="Histidine kinase-like ATPase, C-terminal domain"/>
    <property type="match status" value="1"/>
</dbReference>
<dbReference type="CDD" id="cd00082">
    <property type="entry name" value="HisKA"/>
    <property type="match status" value="1"/>
</dbReference>
<feature type="region of interest" description="Disordered" evidence="7">
    <location>
        <begin position="148"/>
        <end position="177"/>
    </location>
</feature>
<dbReference type="GeneID" id="8850376"/>
<dbReference type="InterPro" id="IPR003661">
    <property type="entry name" value="HisK_dim/P_dom"/>
</dbReference>
<comment type="catalytic activity">
    <reaction evidence="1">
        <text>ATP + protein L-histidine = ADP + protein N-phospho-L-histidine.</text>
        <dbReference type="EC" id="2.7.13.3"/>
    </reaction>
</comment>
<sequence>MNSTDTNKVAATLSATLKHQDASACTTTSTKVNDLFQSESAQDFVKQHTKVSEICGADKQLPLNTNWQTQMGKINMFGQSINDSASHILEEDCNFKKNTSAAEKKVSEQQHPNNYNNNNNLLTTSYSSSVAVPSSLLSTTIYSCGKIPSSDTTDISNTKTTSSSPSTTSDDTMVPPQQHMHEEARALANYRMKLSKNFQVNNSITNDDEFFSNMNSIDTSHLEEEEIPTKREGTSLSSSQSSSSFIQASFSPSLLSRMQSSPSGILKRRHSHHLTENPLLPTTQNDNNNMKYNNKKMSLDNIIDANLCMRKSKSMANNCSSLDNDHDENNLASGLENVYSNSSSNNNIYNYHQQEQEQHMNRSFSNVSSDGESDILPAILSRRLSQCLPSIFTNWKQVIDLQTKFMIMFVFLDYLSLVLTTYFRQGLFNSLIMLMLCMLGFVSVKWSFLRDLPSYVNDLYKDSKTYSRVSSLNNNEMEKKAKKKPTHDDELASSWSHKLTSYAVHYSTSQLVFFNLLLFTLRFLMSDSKMLLTPMSLFSIASIAACKYRDSILHSKKHNNPSRHLELNGTDDIETVIWAQFPFYYIAFHYFCYMLYQLISLLNDKSDMSIETAVMIVIENYPSISMVMIFGFFAVFASIYISVEYRKLTNIATKLKEAVQIKNNFLSHVSHELRTPLLSSLGSIELMKETPLTSEQYDHLEIIHASNSILLTLIEDILVFIDLDHKKPKAAPTMHTTTQNETENISYNTIVNTDKAISPRVIQSRDNIVSFSLSRSLRTVLCLLEKYANKFKVTIEFEIEEILETLVVKTNETRLQQCIINLLTNAIKASIPDTSVHLKCSVNQTQESDDTKIWLDISVTDYGIGIPYEKQQSIFEPFQQLHNLNESVSPGTGLGLCTTKRYVENNFKLLILEKNY</sequence>
<reference evidence="10 11" key="1">
    <citation type="journal article" date="2010" name="Cell">
        <title>The genome of Naegleria gruberi illuminates early eukaryotic versatility.</title>
        <authorList>
            <person name="Fritz-Laylin L.K."/>
            <person name="Prochnik S.E."/>
            <person name="Ginger M.L."/>
            <person name="Dacks J.B."/>
            <person name="Carpenter M.L."/>
            <person name="Field M.C."/>
            <person name="Kuo A."/>
            <person name="Paredez A."/>
            <person name="Chapman J."/>
            <person name="Pham J."/>
            <person name="Shu S."/>
            <person name="Neupane R."/>
            <person name="Cipriano M."/>
            <person name="Mancuso J."/>
            <person name="Tu H."/>
            <person name="Salamov A."/>
            <person name="Lindquist E."/>
            <person name="Shapiro H."/>
            <person name="Lucas S."/>
            <person name="Grigoriev I.V."/>
            <person name="Cande W.Z."/>
            <person name="Fulton C."/>
            <person name="Rokhsar D.S."/>
            <person name="Dawson S.C."/>
        </authorList>
    </citation>
    <scope>NUCLEOTIDE SEQUENCE [LARGE SCALE GENOMIC DNA]</scope>
    <source>
        <strain evidence="10 11">NEG-M</strain>
    </source>
</reference>
<dbReference type="GO" id="GO:0000155">
    <property type="term" value="F:phosphorelay sensor kinase activity"/>
    <property type="evidence" value="ECO:0007669"/>
    <property type="project" value="InterPro"/>
</dbReference>
<dbReference type="InterPro" id="IPR005467">
    <property type="entry name" value="His_kinase_dom"/>
</dbReference>
<dbReference type="VEuPathDB" id="AmoebaDB:NAEGRDRAFT_57849"/>
<dbReference type="eggNOG" id="KOG0519">
    <property type="taxonomic scope" value="Eukaryota"/>
</dbReference>
<dbReference type="EC" id="2.7.13.3" evidence="2"/>
<dbReference type="KEGG" id="ngr:NAEGRDRAFT_57849"/>
<feature type="region of interest" description="Disordered" evidence="7">
    <location>
        <begin position="267"/>
        <end position="289"/>
    </location>
</feature>
<evidence type="ECO:0000256" key="8">
    <source>
        <dbReference type="SAM" id="Phobius"/>
    </source>
</evidence>
<dbReference type="InterPro" id="IPR036097">
    <property type="entry name" value="HisK_dim/P_sf"/>
</dbReference>
<evidence type="ECO:0000256" key="7">
    <source>
        <dbReference type="SAM" id="MobiDB-lite"/>
    </source>
</evidence>
<dbReference type="PROSITE" id="PS50109">
    <property type="entry name" value="HIS_KIN"/>
    <property type="match status" value="1"/>
</dbReference>
<dbReference type="EMBL" id="GG738864">
    <property type="protein sequence ID" value="EFC45246.1"/>
    <property type="molecule type" value="Genomic_DNA"/>
</dbReference>
<proteinExistence type="predicted"/>
<feature type="domain" description="Histidine kinase" evidence="9">
    <location>
        <begin position="668"/>
        <end position="904"/>
    </location>
</feature>
<feature type="transmembrane region" description="Helical" evidence="8">
    <location>
        <begin position="405"/>
        <end position="423"/>
    </location>
</feature>
<keyword evidence="11" id="KW-1185">Reference proteome</keyword>
<feature type="compositionally biased region" description="Low complexity" evidence="7">
    <location>
        <begin position="156"/>
        <end position="172"/>
    </location>
</feature>
<keyword evidence="8" id="KW-1133">Transmembrane helix</keyword>
<evidence type="ECO:0000256" key="6">
    <source>
        <dbReference type="ARBA" id="ARBA00023012"/>
    </source>
</evidence>
<dbReference type="InterPro" id="IPR050736">
    <property type="entry name" value="Sensor_HK_Regulatory"/>
</dbReference>
<name>D2VDJ6_NAEGR</name>
<evidence type="ECO:0000256" key="4">
    <source>
        <dbReference type="ARBA" id="ARBA00022679"/>
    </source>
</evidence>
<dbReference type="AlphaFoldDB" id="D2VDJ6"/>
<feature type="transmembrane region" description="Helical" evidence="8">
    <location>
        <begin position="503"/>
        <end position="525"/>
    </location>
</feature>
<evidence type="ECO:0000313" key="11">
    <source>
        <dbReference type="Proteomes" id="UP000006671"/>
    </source>
</evidence>
<dbReference type="STRING" id="5762.D2VDJ6"/>
<feature type="transmembrane region" description="Helical" evidence="8">
    <location>
        <begin position="583"/>
        <end position="603"/>
    </location>
</feature>
<dbReference type="SUPFAM" id="SSF55874">
    <property type="entry name" value="ATPase domain of HSP90 chaperone/DNA topoisomerase II/histidine kinase"/>
    <property type="match status" value="1"/>
</dbReference>
<dbReference type="PANTHER" id="PTHR43711:SF1">
    <property type="entry name" value="HISTIDINE KINASE 1"/>
    <property type="match status" value="1"/>
</dbReference>
<dbReference type="Gene3D" id="1.10.287.130">
    <property type="match status" value="1"/>
</dbReference>
<dbReference type="RefSeq" id="XP_002677990.1">
    <property type="nucleotide sequence ID" value="XM_002677944.1"/>
</dbReference>
<dbReference type="Pfam" id="PF02518">
    <property type="entry name" value="HATPase_c"/>
    <property type="match status" value="1"/>
</dbReference>
<keyword evidence="4" id="KW-0808">Transferase</keyword>
<dbReference type="Pfam" id="PF00512">
    <property type="entry name" value="HisKA"/>
    <property type="match status" value="1"/>
</dbReference>
<evidence type="ECO:0000256" key="1">
    <source>
        <dbReference type="ARBA" id="ARBA00000085"/>
    </source>
</evidence>
<feature type="transmembrane region" description="Helical" evidence="8">
    <location>
        <begin position="623"/>
        <end position="643"/>
    </location>
</feature>
<keyword evidence="8" id="KW-0812">Transmembrane</keyword>
<dbReference type="OrthoDB" id="18419at2759"/>
<dbReference type="InterPro" id="IPR003594">
    <property type="entry name" value="HATPase_dom"/>
</dbReference>
<evidence type="ECO:0000256" key="2">
    <source>
        <dbReference type="ARBA" id="ARBA00012438"/>
    </source>
</evidence>
<dbReference type="Proteomes" id="UP000006671">
    <property type="component" value="Unassembled WGS sequence"/>
</dbReference>